<evidence type="ECO:0000313" key="1">
    <source>
        <dbReference type="EMBL" id="KAE9528191.1"/>
    </source>
</evidence>
<dbReference type="AlphaFoldDB" id="A0A6G0T8U0"/>
<proteinExistence type="predicted"/>
<reference evidence="1 2" key="1">
    <citation type="submission" date="2019-08" db="EMBL/GenBank/DDBJ databases">
        <title>The genome of the soybean aphid Biotype 1, its phylome, world population structure and adaptation to the North American continent.</title>
        <authorList>
            <person name="Giordano R."/>
            <person name="Donthu R.K."/>
            <person name="Hernandez A.G."/>
            <person name="Wright C.L."/>
            <person name="Zimin A.V."/>
        </authorList>
    </citation>
    <scope>NUCLEOTIDE SEQUENCE [LARGE SCALE GENOMIC DNA]</scope>
    <source>
        <tissue evidence="1">Whole aphids</tissue>
    </source>
</reference>
<keyword evidence="2" id="KW-1185">Reference proteome</keyword>
<organism evidence="1 2">
    <name type="scientific">Aphis glycines</name>
    <name type="common">Soybean aphid</name>
    <dbReference type="NCBI Taxonomy" id="307491"/>
    <lineage>
        <taxon>Eukaryota</taxon>
        <taxon>Metazoa</taxon>
        <taxon>Ecdysozoa</taxon>
        <taxon>Arthropoda</taxon>
        <taxon>Hexapoda</taxon>
        <taxon>Insecta</taxon>
        <taxon>Pterygota</taxon>
        <taxon>Neoptera</taxon>
        <taxon>Paraneoptera</taxon>
        <taxon>Hemiptera</taxon>
        <taxon>Sternorrhyncha</taxon>
        <taxon>Aphidomorpha</taxon>
        <taxon>Aphidoidea</taxon>
        <taxon>Aphididae</taxon>
        <taxon>Aphidini</taxon>
        <taxon>Aphis</taxon>
        <taxon>Aphis</taxon>
    </lineage>
</organism>
<dbReference type="EMBL" id="VYZN01000049">
    <property type="protein sequence ID" value="KAE9528191.1"/>
    <property type="molecule type" value="Genomic_DNA"/>
</dbReference>
<accession>A0A6G0T8U0</accession>
<sequence length="366" mass="43055">MSILEIFTNVHISVIYKHVDKKIFGKTLKQVALIVVKKKNQKSVESLNFYETCQNCQNAKQFNTKFFISFPSKAKAKIRSLIMEKCYERLNFKLLRLPHKELRVDNTRFFISLTYNNYKKRSLKLKPPFSPSNLNYNIFNKLYPRLTNHLRSKSFFGSHTAPNVQQSGTHLTTLFFLLAKLEAATISLLPTHIFFTYLFHCHPYKIQTQSLDYYFSMIYFIILENKCIVVLQRAYIKILLGLCRYYRITDEMLINLSSAMLGGGENPSFFEVRQVYAKARPFSLFSPTRVEKERSLADVKKTFLLTDWNLFETCGFVKKNNIFNPYFDKIWLTHMYNTLINQFSGMYRLPNIFNPPPPSPLFKKNA</sequence>
<name>A0A6G0T8U0_APHGL</name>
<evidence type="ECO:0000313" key="2">
    <source>
        <dbReference type="Proteomes" id="UP000475862"/>
    </source>
</evidence>
<comment type="caution">
    <text evidence="1">The sequence shown here is derived from an EMBL/GenBank/DDBJ whole genome shotgun (WGS) entry which is preliminary data.</text>
</comment>
<gene>
    <name evidence="1" type="ORF">AGLY_012613</name>
</gene>
<protein>
    <submittedName>
        <fullName evidence="1">Uncharacterized protein</fullName>
    </submittedName>
</protein>
<dbReference type="Proteomes" id="UP000475862">
    <property type="component" value="Unassembled WGS sequence"/>
</dbReference>